<evidence type="ECO:0000313" key="3">
    <source>
        <dbReference type="Proteomes" id="UP000652761"/>
    </source>
</evidence>
<name>A0A843WXB9_COLES</name>
<dbReference type="EMBL" id="NMUH01004503">
    <property type="protein sequence ID" value="MQM09881.1"/>
    <property type="molecule type" value="Genomic_DNA"/>
</dbReference>
<accession>A0A843WXB9</accession>
<feature type="non-terminal residue" evidence="2">
    <location>
        <position position="1"/>
    </location>
</feature>
<feature type="compositionally biased region" description="Basic and acidic residues" evidence="1">
    <location>
        <begin position="29"/>
        <end position="40"/>
    </location>
</feature>
<sequence>MDITFRPGIRIAYVTTLQNRLSEPVIGTAHEDPIPNRHSDPVGPGLDSEISCPAPGFRSRRAAAAPDAHGFRHAF</sequence>
<reference evidence="2" key="1">
    <citation type="submission" date="2017-07" db="EMBL/GenBank/DDBJ databases">
        <title>Taro Niue Genome Assembly and Annotation.</title>
        <authorList>
            <person name="Atibalentja N."/>
            <person name="Keating K."/>
            <person name="Fields C.J."/>
        </authorList>
    </citation>
    <scope>NUCLEOTIDE SEQUENCE</scope>
    <source>
        <strain evidence="2">Niue_2</strain>
        <tissue evidence="2">Leaf</tissue>
    </source>
</reference>
<keyword evidence="3" id="KW-1185">Reference proteome</keyword>
<protein>
    <submittedName>
        <fullName evidence="2">Uncharacterized protein</fullName>
    </submittedName>
</protein>
<feature type="region of interest" description="Disordered" evidence="1">
    <location>
        <begin position="25"/>
        <end position="49"/>
    </location>
</feature>
<evidence type="ECO:0000313" key="2">
    <source>
        <dbReference type="EMBL" id="MQM09881.1"/>
    </source>
</evidence>
<evidence type="ECO:0000256" key="1">
    <source>
        <dbReference type="SAM" id="MobiDB-lite"/>
    </source>
</evidence>
<comment type="caution">
    <text evidence="2">The sequence shown here is derived from an EMBL/GenBank/DDBJ whole genome shotgun (WGS) entry which is preliminary data.</text>
</comment>
<dbReference type="Proteomes" id="UP000652761">
    <property type="component" value="Unassembled WGS sequence"/>
</dbReference>
<dbReference type="AlphaFoldDB" id="A0A843WXB9"/>
<organism evidence="2 3">
    <name type="scientific">Colocasia esculenta</name>
    <name type="common">Wild taro</name>
    <name type="synonym">Arum esculentum</name>
    <dbReference type="NCBI Taxonomy" id="4460"/>
    <lineage>
        <taxon>Eukaryota</taxon>
        <taxon>Viridiplantae</taxon>
        <taxon>Streptophyta</taxon>
        <taxon>Embryophyta</taxon>
        <taxon>Tracheophyta</taxon>
        <taxon>Spermatophyta</taxon>
        <taxon>Magnoliopsida</taxon>
        <taxon>Liliopsida</taxon>
        <taxon>Araceae</taxon>
        <taxon>Aroideae</taxon>
        <taxon>Colocasieae</taxon>
        <taxon>Colocasia</taxon>
    </lineage>
</organism>
<proteinExistence type="predicted"/>
<gene>
    <name evidence="2" type="ORF">Taro_042762</name>
</gene>